<organism evidence="8 9">
    <name type="scientific">Dysgonomonas mossii DSM 22836</name>
    <dbReference type="NCBI Taxonomy" id="742767"/>
    <lineage>
        <taxon>Bacteria</taxon>
        <taxon>Pseudomonadati</taxon>
        <taxon>Bacteroidota</taxon>
        <taxon>Bacteroidia</taxon>
        <taxon>Bacteroidales</taxon>
        <taxon>Dysgonomonadaceae</taxon>
        <taxon>Dysgonomonas</taxon>
    </lineage>
</organism>
<feature type="domain" description="TM2" evidence="6">
    <location>
        <begin position="2"/>
        <end position="48"/>
    </location>
</feature>
<keyword evidence="9" id="KW-1185">Reference proteome</keyword>
<dbReference type="OrthoDB" id="9816361at2"/>
<keyword evidence="2 5" id="KW-0812">Transmembrane</keyword>
<comment type="subcellular location">
    <subcellularLocation>
        <location evidence="1">Membrane</location>
        <topology evidence="1">Multi-pass membrane protein</topology>
    </subcellularLocation>
</comment>
<dbReference type="EMBL" id="ADLW01000021">
    <property type="protein sequence ID" value="EGK04696.1"/>
    <property type="molecule type" value="Genomic_DNA"/>
</dbReference>
<keyword evidence="3 5" id="KW-1133">Transmembrane helix</keyword>
<dbReference type="Proteomes" id="UP000006420">
    <property type="component" value="Unassembled WGS sequence"/>
</dbReference>
<protein>
    <recommendedName>
        <fullName evidence="10">TM2 domain-containing protein</fullName>
    </recommendedName>
</protein>
<evidence type="ECO:0000256" key="2">
    <source>
        <dbReference type="ARBA" id="ARBA00022692"/>
    </source>
</evidence>
<evidence type="ECO:0000256" key="4">
    <source>
        <dbReference type="ARBA" id="ARBA00023136"/>
    </source>
</evidence>
<dbReference type="Pfam" id="PF05154">
    <property type="entry name" value="TM2"/>
    <property type="match status" value="1"/>
</dbReference>
<evidence type="ECO:0008006" key="10">
    <source>
        <dbReference type="Google" id="ProtNLM"/>
    </source>
</evidence>
<dbReference type="InterPro" id="IPR007829">
    <property type="entry name" value="TM2"/>
</dbReference>
<dbReference type="GO" id="GO:0016020">
    <property type="term" value="C:membrane"/>
    <property type="evidence" value="ECO:0007669"/>
    <property type="project" value="UniProtKB-SubCell"/>
</dbReference>
<dbReference type="AlphaFoldDB" id="F8X4Z8"/>
<keyword evidence="4 5" id="KW-0472">Membrane</keyword>
<dbReference type="RefSeq" id="WP_006844674.1">
    <property type="nucleotide sequence ID" value="NZ_AQWJ01000012.1"/>
</dbReference>
<evidence type="ECO:0000256" key="5">
    <source>
        <dbReference type="SAM" id="Phobius"/>
    </source>
</evidence>
<dbReference type="PROSITE" id="PS51257">
    <property type="entry name" value="PROKAR_LIPOPROTEIN"/>
    <property type="match status" value="1"/>
</dbReference>
<evidence type="ECO:0000256" key="3">
    <source>
        <dbReference type="ARBA" id="ARBA00022989"/>
    </source>
</evidence>
<sequence length="117" mass="13288">MKNKTVAALLAIFLGCLGIHKFYLGKGGQGVLYLLITVFTLGIAGIIIAIISLIEGIILISMSDKEFDMKYNKQYMAANQNNNHRGDYIEDIRKLYQLKQDGIITEQEFEDKKRKML</sequence>
<feature type="transmembrane region" description="Helical" evidence="5">
    <location>
        <begin position="31"/>
        <end position="60"/>
    </location>
</feature>
<dbReference type="STRING" id="742767.HMPREF9456_03307"/>
<gene>
    <name evidence="8" type="ORF">HMPREF9456_03307</name>
</gene>
<evidence type="ECO:0000313" key="8">
    <source>
        <dbReference type="EMBL" id="EGK04696.1"/>
    </source>
</evidence>
<accession>F8X4Z8</accession>
<dbReference type="GeneID" id="78083902"/>
<dbReference type="eggNOG" id="COG2314">
    <property type="taxonomic scope" value="Bacteria"/>
</dbReference>
<evidence type="ECO:0000259" key="6">
    <source>
        <dbReference type="Pfam" id="PF05154"/>
    </source>
</evidence>
<reference evidence="8 9" key="1">
    <citation type="submission" date="2011-04" db="EMBL/GenBank/DDBJ databases">
        <title>The Genome Sequence of Dysgonomonas mossii DSM 22836.</title>
        <authorList>
            <consortium name="The Broad Institute Genome Sequencing Platform"/>
            <person name="Earl A."/>
            <person name="Ward D."/>
            <person name="Feldgarden M."/>
            <person name="Gevers D."/>
            <person name="Pudlo N."/>
            <person name="Martens E."/>
            <person name="Allen-Vercoe E."/>
            <person name="Young S.K."/>
            <person name="Zeng Q."/>
            <person name="Gargeya S."/>
            <person name="Fitzgerald M."/>
            <person name="Haas B."/>
            <person name="Abouelleil A."/>
            <person name="Alvarado L."/>
            <person name="Arachchi H.M."/>
            <person name="Berlin A."/>
            <person name="Brown A."/>
            <person name="Chapman S.B."/>
            <person name="Chen Z."/>
            <person name="Dunbar C."/>
            <person name="Freedman E."/>
            <person name="Gearin G."/>
            <person name="Gellesch M."/>
            <person name="Goldberg J."/>
            <person name="Griggs A."/>
            <person name="Gujja S."/>
            <person name="Heiman D."/>
            <person name="Howarth C."/>
            <person name="Larson L."/>
            <person name="Lui A."/>
            <person name="MacDonald P.J.P."/>
            <person name="Mehta T."/>
            <person name="Montmayeur A."/>
            <person name="Murphy C."/>
            <person name="Neiman D."/>
            <person name="Pearson M."/>
            <person name="Priest M."/>
            <person name="Roberts A."/>
            <person name="Saif S."/>
            <person name="Shea T."/>
            <person name="Shenoy N."/>
            <person name="Sisk P."/>
            <person name="Stolte C."/>
            <person name="Sykes S."/>
            <person name="Yandava C."/>
            <person name="Wortman J."/>
            <person name="Nusbaum C."/>
            <person name="Birren B."/>
        </authorList>
    </citation>
    <scope>NUCLEOTIDE SEQUENCE [LARGE SCALE GENOMIC DNA]</scope>
    <source>
        <strain evidence="8 9">DSM 22836</strain>
    </source>
</reference>
<dbReference type="InterPro" id="IPR018649">
    <property type="entry name" value="SHOCT"/>
</dbReference>
<feature type="domain" description="SHOCT" evidence="7">
    <location>
        <begin position="92"/>
        <end position="117"/>
    </location>
</feature>
<comment type="caution">
    <text evidence="8">The sequence shown here is derived from an EMBL/GenBank/DDBJ whole genome shotgun (WGS) entry which is preliminary data.</text>
</comment>
<dbReference type="Pfam" id="PF09851">
    <property type="entry name" value="SHOCT"/>
    <property type="match status" value="1"/>
</dbReference>
<evidence type="ECO:0000313" key="9">
    <source>
        <dbReference type="Proteomes" id="UP000006420"/>
    </source>
</evidence>
<evidence type="ECO:0000259" key="7">
    <source>
        <dbReference type="Pfam" id="PF09851"/>
    </source>
</evidence>
<proteinExistence type="predicted"/>
<dbReference type="HOGENOM" id="CLU_158532_0_0_10"/>
<evidence type="ECO:0000256" key="1">
    <source>
        <dbReference type="ARBA" id="ARBA00004141"/>
    </source>
</evidence>
<name>F8X4Z8_9BACT</name>